<accession>A0A0E9WV73</accession>
<reference evidence="1" key="2">
    <citation type="journal article" date="2015" name="Fish Shellfish Immunol.">
        <title>Early steps in the European eel (Anguilla anguilla)-Vibrio vulnificus interaction in the gills: Role of the RtxA13 toxin.</title>
        <authorList>
            <person name="Callol A."/>
            <person name="Pajuelo D."/>
            <person name="Ebbesson L."/>
            <person name="Teles M."/>
            <person name="MacKenzie S."/>
            <person name="Amaro C."/>
        </authorList>
    </citation>
    <scope>NUCLEOTIDE SEQUENCE</scope>
</reference>
<dbReference type="EMBL" id="GBXM01014295">
    <property type="protein sequence ID" value="JAH94282.1"/>
    <property type="molecule type" value="Transcribed_RNA"/>
</dbReference>
<evidence type="ECO:0000313" key="1">
    <source>
        <dbReference type="EMBL" id="JAH94282.1"/>
    </source>
</evidence>
<organism evidence="1">
    <name type="scientific">Anguilla anguilla</name>
    <name type="common">European freshwater eel</name>
    <name type="synonym">Muraena anguilla</name>
    <dbReference type="NCBI Taxonomy" id="7936"/>
    <lineage>
        <taxon>Eukaryota</taxon>
        <taxon>Metazoa</taxon>
        <taxon>Chordata</taxon>
        <taxon>Craniata</taxon>
        <taxon>Vertebrata</taxon>
        <taxon>Euteleostomi</taxon>
        <taxon>Actinopterygii</taxon>
        <taxon>Neopterygii</taxon>
        <taxon>Teleostei</taxon>
        <taxon>Anguilliformes</taxon>
        <taxon>Anguillidae</taxon>
        <taxon>Anguilla</taxon>
    </lineage>
</organism>
<sequence>MDKNTITGIPLHSSNCLHQLVVQGYSTENYKFMTCCISVSRQRNSNVHDKRGRGE</sequence>
<dbReference type="AlphaFoldDB" id="A0A0E9WV73"/>
<protein>
    <submittedName>
        <fullName evidence="1">Uncharacterized protein</fullName>
    </submittedName>
</protein>
<proteinExistence type="predicted"/>
<reference evidence="1" key="1">
    <citation type="submission" date="2014-11" db="EMBL/GenBank/DDBJ databases">
        <authorList>
            <person name="Amaro Gonzalez C."/>
        </authorList>
    </citation>
    <scope>NUCLEOTIDE SEQUENCE</scope>
</reference>
<name>A0A0E9WV73_ANGAN</name>